<protein>
    <recommendedName>
        <fullName evidence="3">ESX-1 secretion-associated protein</fullName>
    </recommendedName>
</protein>
<evidence type="ECO:0000313" key="1">
    <source>
        <dbReference type="EMBL" id="GAA1903715.1"/>
    </source>
</evidence>
<keyword evidence="2" id="KW-1185">Reference proteome</keyword>
<sequence>MTVRVGEQLDTAAGQIEDAVAGSRTRTMNLAAATAEVFGHPTLASWVDAGKRGVESAMHELAAEATTKAGSLRDTRVDFTTQDTASGAGFVGLSGAV</sequence>
<gene>
    <name evidence="1" type="ORF">GCM10009737_00460</name>
</gene>
<dbReference type="EMBL" id="BAAAMY010000001">
    <property type="protein sequence ID" value="GAA1903715.1"/>
    <property type="molecule type" value="Genomic_DNA"/>
</dbReference>
<dbReference type="Proteomes" id="UP001501612">
    <property type="component" value="Unassembled WGS sequence"/>
</dbReference>
<evidence type="ECO:0000313" key="2">
    <source>
        <dbReference type="Proteomes" id="UP001501612"/>
    </source>
</evidence>
<accession>A0ABN2NZ13</accession>
<name>A0ABN2NZ13_9ACTN</name>
<proteinExistence type="predicted"/>
<reference evidence="1 2" key="1">
    <citation type="journal article" date="2019" name="Int. J. Syst. Evol. Microbiol.">
        <title>The Global Catalogue of Microorganisms (GCM) 10K type strain sequencing project: providing services to taxonomists for standard genome sequencing and annotation.</title>
        <authorList>
            <consortium name="The Broad Institute Genomics Platform"/>
            <consortium name="The Broad Institute Genome Sequencing Center for Infectious Disease"/>
            <person name="Wu L."/>
            <person name="Ma J."/>
        </authorList>
    </citation>
    <scope>NUCLEOTIDE SEQUENCE [LARGE SCALE GENOMIC DNA]</scope>
    <source>
        <strain evidence="1 2">JCM 14046</strain>
    </source>
</reference>
<dbReference type="RefSeq" id="WP_344002016.1">
    <property type="nucleotide sequence ID" value="NZ_BAAAMY010000001.1"/>
</dbReference>
<evidence type="ECO:0008006" key="3">
    <source>
        <dbReference type="Google" id="ProtNLM"/>
    </source>
</evidence>
<organism evidence="1 2">
    <name type="scientific">Nocardioides lentus</name>
    <dbReference type="NCBI Taxonomy" id="338077"/>
    <lineage>
        <taxon>Bacteria</taxon>
        <taxon>Bacillati</taxon>
        <taxon>Actinomycetota</taxon>
        <taxon>Actinomycetes</taxon>
        <taxon>Propionibacteriales</taxon>
        <taxon>Nocardioidaceae</taxon>
        <taxon>Nocardioides</taxon>
    </lineage>
</organism>
<comment type="caution">
    <text evidence="1">The sequence shown here is derived from an EMBL/GenBank/DDBJ whole genome shotgun (WGS) entry which is preliminary data.</text>
</comment>